<dbReference type="OrthoDB" id="312458at2"/>
<dbReference type="GO" id="GO:0016887">
    <property type="term" value="F:ATP hydrolysis activity"/>
    <property type="evidence" value="ECO:0007669"/>
    <property type="project" value="InterPro"/>
</dbReference>
<gene>
    <name evidence="4" type="ORF">EHQ59_10565</name>
</gene>
<dbReference type="Proteomes" id="UP000297609">
    <property type="component" value="Unassembled WGS sequence"/>
</dbReference>
<evidence type="ECO:0000259" key="3">
    <source>
        <dbReference type="Pfam" id="PF13476"/>
    </source>
</evidence>
<feature type="coiled-coil region" evidence="1">
    <location>
        <begin position="144"/>
        <end position="209"/>
    </location>
</feature>
<feature type="transmembrane region" description="Helical" evidence="2">
    <location>
        <begin position="344"/>
        <end position="361"/>
    </location>
</feature>
<feature type="domain" description="Rad50/SbcC-type AAA" evidence="3">
    <location>
        <begin position="3"/>
        <end position="254"/>
    </location>
</feature>
<reference evidence="4" key="1">
    <citation type="journal article" date="2019" name="PLoS Negl. Trop. Dis.">
        <title>Revisiting the worldwide diversity of Leptospira species in the environment.</title>
        <authorList>
            <person name="Vincent A.T."/>
            <person name="Schiettekatte O."/>
            <person name="Bourhy P."/>
            <person name="Veyrier F.J."/>
            <person name="Picardeau M."/>
        </authorList>
    </citation>
    <scope>NUCLEOTIDE SEQUENCE [LARGE SCALE GENOMIC DNA]</scope>
    <source>
        <strain evidence="4">201702454</strain>
    </source>
</reference>
<organism evidence="4 5">
    <name type="scientific">Leptospira kemamanensis</name>
    <dbReference type="NCBI Taxonomy" id="2484942"/>
    <lineage>
        <taxon>Bacteria</taxon>
        <taxon>Pseudomonadati</taxon>
        <taxon>Spirochaetota</taxon>
        <taxon>Spirochaetia</taxon>
        <taxon>Leptospirales</taxon>
        <taxon>Leptospiraceae</taxon>
        <taxon>Leptospira</taxon>
    </lineage>
</organism>
<dbReference type="GO" id="GO:0006302">
    <property type="term" value="P:double-strand break repair"/>
    <property type="evidence" value="ECO:0007669"/>
    <property type="project" value="InterPro"/>
</dbReference>
<dbReference type="Gene3D" id="3.40.50.300">
    <property type="entry name" value="P-loop containing nucleotide triphosphate hydrolases"/>
    <property type="match status" value="2"/>
</dbReference>
<sequence length="769" mass="88990">MNLKLENFGIFSSKEFPIDRITVFTGPNESGKTTILDAFVSALVKVVGSTKYGTILNARYQANRKSDLGVSKQSLSQNLYLNSLVIREGNMDVGSEKELIQVIEQSIFDSGYNPTHLKEQAEIQVSKTGNRKVVKDWNTALSELDSAKQKFDLSERSLNQIANQFAELPTWELERQSKKDEVETLTIERKNLQKQFEELKEKELHAEADRVYQQILQWEMFSSTNKGEVAEIQADAEKKAKELEESIRSKKQKISTQKEQMESLDFKKGSSKNLKSESETKFQTLDSFFSSFETWKETVRKFQEDFPVISVVIWNPTNRNLAFGSFVGVLISLIAVLFTDFGVWMYLPLILFIGLTLFFGTKMKDTRLEKDEAKWNEMVRRIASEMETKTLGVWKPDSLHLDSLQMTFQRFEREYTKQKLELQTLQEQITKLESELETLQIQSKKEKLELEELETSLSKLYQSLGVKSLSELSERLVEGRLKQDKIKTLEDNLRLEGKKWGTTDIEALKLKLKDKIADWEKKGIGKGFELEDRTNKQKLENLIQERSETIRNLEQRIVDLEKKLETGKAVLESQMLPAQKEWESSKKNLETKEKKKAELEKNYQAFEVLIEIFSEMEAESTDKMSSLVRSLQHRMDAIKGSLPTRQIKWDGFSDEIQVVTEANEAKMGFGQLSTGTREQISYVLRLEYAFRIGTQYNLPYLLLDEPFRHMDNIRRNAALEYTLQCILNAGEEWKVVFFSFDEDLVTTIKGLAEKWKLPCQIHSLTKPVS</sequence>
<accession>A0A4R9JP54</accession>
<evidence type="ECO:0000256" key="2">
    <source>
        <dbReference type="SAM" id="Phobius"/>
    </source>
</evidence>
<protein>
    <submittedName>
        <fullName evidence="4">DNA repair protein</fullName>
    </submittedName>
</protein>
<name>A0A4R9JP54_9LEPT</name>
<keyword evidence="1" id="KW-0175">Coiled coil</keyword>
<evidence type="ECO:0000256" key="1">
    <source>
        <dbReference type="SAM" id="Coils"/>
    </source>
</evidence>
<dbReference type="InterPro" id="IPR038729">
    <property type="entry name" value="Rad50/SbcC_AAA"/>
</dbReference>
<feature type="coiled-coil region" evidence="1">
    <location>
        <begin position="536"/>
        <end position="609"/>
    </location>
</feature>
<feature type="transmembrane region" description="Helical" evidence="2">
    <location>
        <begin position="321"/>
        <end position="338"/>
    </location>
</feature>
<comment type="caution">
    <text evidence="4">The sequence shown here is derived from an EMBL/GenBank/DDBJ whole genome shotgun (WGS) entry which is preliminary data.</text>
</comment>
<keyword evidence="5" id="KW-1185">Reference proteome</keyword>
<evidence type="ECO:0000313" key="4">
    <source>
        <dbReference type="EMBL" id="TGL51341.1"/>
    </source>
</evidence>
<keyword evidence="2" id="KW-0472">Membrane</keyword>
<keyword evidence="2" id="KW-1133">Transmembrane helix</keyword>
<dbReference type="RefSeq" id="WP_135619626.1">
    <property type="nucleotide sequence ID" value="NZ_RQGG01000032.1"/>
</dbReference>
<proteinExistence type="predicted"/>
<dbReference type="Pfam" id="PF13476">
    <property type="entry name" value="AAA_23"/>
    <property type="match status" value="1"/>
</dbReference>
<evidence type="ECO:0000313" key="5">
    <source>
        <dbReference type="Proteomes" id="UP000297609"/>
    </source>
</evidence>
<keyword evidence="2" id="KW-0812">Transmembrane</keyword>
<feature type="coiled-coil region" evidence="1">
    <location>
        <begin position="401"/>
        <end position="463"/>
    </location>
</feature>
<dbReference type="PANTHER" id="PTHR41259:SF1">
    <property type="entry name" value="DOUBLE-STRAND BREAK REPAIR RAD50 ATPASE, PUTATIVE-RELATED"/>
    <property type="match status" value="1"/>
</dbReference>
<dbReference type="EMBL" id="RQGG01000032">
    <property type="protein sequence ID" value="TGL51341.1"/>
    <property type="molecule type" value="Genomic_DNA"/>
</dbReference>
<dbReference type="PANTHER" id="PTHR41259">
    <property type="entry name" value="DOUBLE-STRAND BREAK REPAIR RAD50 ATPASE, PUTATIVE-RELATED"/>
    <property type="match status" value="1"/>
</dbReference>
<dbReference type="SUPFAM" id="SSF52540">
    <property type="entry name" value="P-loop containing nucleoside triphosphate hydrolases"/>
    <property type="match status" value="1"/>
</dbReference>
<dbReference type="InterPro" id="IPR027417">
    <property type="entry name" value="P-loop_NTPase"/>
</dbReference>
<dbReference type="AlphaFoldDB" id="A0A4R9JP54"/>
<feature type="coiled-coil region" evidence="1">
    <location>
        <begin position="233"/>
        <end position="260"/>
    </location>
</feature>